<feature type="signal peptide" evidence="1">
    <location>
        <begin position="1"/>
        <end position="21"/>
    </location>
</feature>
<evidence type="ECO:0000313" key="4">
    <source>
        <dbReference type="Proteomes" id="UP000182762"/>
    </source>
</evidence>
<name>A0A1I5ZD55_9BACI</name>
<proteinExistence type="predicted"/>
<dbReference type="EMBL" id="FOXX01000004">
    <property type="protein sequence ID" value="SFQ54047.1"/>
    <property type="molecule type" value="Genomic_DNA"/>
</dbReference>
<dbReference type="RefSeq" id="WP_082802572.1">
    <property type="nucleotide sequence ID" value="NZ_FOXX01000004.1"/>
</dbReference>
<feature type="chain" id="PRO_5045901963" evidence="1">
    <location>
        <begin position="22"/>
        <end position="158"/>
    </location>
</feature>
<protein>
    <submittedName>
        <fullName evidence="3">YtkA-like</fullName>
    </submittedName>
</protein>
<keyword evidence="4" id="KW-1185">Reference proteome</keyword>
<evidence type="ECO:0000256" key="1">
    <source>
        <dbReference type="SAM" id="SignalP"/>
    </source>
</evidence>
<keyword evidence="1" id="KW-0732">Signal</keyword>
<accession>A0A1I5ZD55</accession>
<evidence type="ECO:0000313" key="3">
    <source>
        <dbReference type="EMBL" id="SFQ54047.1"/>
    </source>
</evidence>
<gene>
    <name evidence="3" type="ORF">SAMN02745910_01894</name>
</gene>
<organism evidence="3 4">
    <name type="scientific">Priestia endophytica DSM 13796</name>
    <dbReference type="NCBI Taxonomy" id="1121089"/>
    <lineage>
        <taxon>Bacteria</taxon>
        <taxon>Bacillati</taxon>
        <taxon>Bacillota</taxon>
        <taxon>Bacilli</taxon>
        <taxon>Bacillales</taxon>
        <taxon>Bacillaceae</taxon>
        <taxon>Priestia</taxon>
    </lineage>
</organism>
<dbReference type="GeneID" id="93710578"/>
<feature type="domain" description="YtkA-like" evidence="2">
    <location>
        <begin position="37"/>
        <end position="116"/>
    </location>
</feature>
<dbReference type="Pfam" id="PF13115">
    <property type="entry name" value="YtkA"/>
    <property type="match status" value="1"/>
</dbReference>
<reference evidence="3 4" key="1">
    <citation type="submission" date="2016-10" db="EMBL/GenBank/DDBJ databases">
        <authorList>
            <person name="Varghese N."/>
            <person name="Submissions S."/>
        </authorList>
    </citation>
    <scope>NUCLEOTIDE SEQUENCE [LARGE SCALE GENOMIC DNA]</scope>
    <source>
        <strain evidence="3 4">DSM 13796</strain>
    </source>
</reference>
<evidence type="ECO:0000259" key="2">
    <source>
        <dbReference type="Pfam" id="PF13115"/>
    </source>
</evidence>
<comment type="caution">
    <text evidence="3">The sequence shown here is derived from an EMBL/GenBank/DDBJ whole genome shotgun (WGS) entry which is preliminary data.</text>
</comment>
<dbReference type="Proteomes" id="UP000182762">
    <property type="component" value="Unassembled WGS sequence"/>
</dbReference>
<sequence>MKKKRYMYIGFFFLLSLLLSACSIKPDAAKQYKMEHPLQAEIILPKSLSTNTETTFRVNLTQDGKKVENPDYVHFEIWKQNGSVKFPMEQAKKEKNGTYRLTKKLNQDGLYYVQVHASKGEDPIMPKKQFIVGELSKSELEFLQDGAPKPENGHQHHH</sequence>
<dbReference type="PROSITE" id="PS51257">
    <property type="entry name" value="PROKAR_LIPOPROTEIN"/>
    <property type="match status" value="1"/>
</dbReference>
<dbReference type="InterPro" id="IPR032693">
    <property type="entry name" value="YtkA-like_dom"/>
</dbReference>